<keyword evidence="7 8" id="KW-0573">Peptidoglycan synthesis</keyword>
<evidence type="ECO:0000259" key="10">
    <source>
        <dbReference type="Pfam" id="PF08245"/>
    </source>
</evidence>
<evidence type="ECO:0000256" key="3">
    <source>
        <dbReference type="ARBA" id="ARBA00022490"/>
    </source>
</evidence>
<sequence length="546" mass="56443">MTEPIASPEDTLPVSPAAGDEITADAIAATVDSAEPTPAAETAQAPRMFGDLESPCVLVLGLGESGLAMARWCARHGARVRVADTRESPANLPALRAHVPDAEFIGGPFAPSLLEGVTLVAISPGLSPLDAAVAALLDGARERTVPVWGEIELFARALAGLKSAQGYAPRVLAITGTNGKTTTTALTGALARRAGKTVGVAGNISPSALDKLTECVDAGTLPDVWVLELSSFQLETTHTLAADAATILNITQDHLDWHGSMAAYAAAKGRIFGAGTVRVLNRQDAEVMTFASKGGGDVTFGTDEPATPEALGLLRDGGMPWIVLAEADADDLPKPARRKKGDTTPAAPVPVRLKRLMPADALRIRGLHNATNAMAALALCRAIGLPASALLHGLRDYAGEPHRVELIAAFDDIEFFDDSKGTNVGATVAALSGLSKHVVLIAGGEGKGQDFSPLAAPVAQYARAVVLIGRDAPQIRAALADSGVELVEAPTLEAAVQEAAARAQPGDAVLLSPACASFDMFRNYEHRAQVFHEAVAALAADRGVML</sequence>
<dbReference type="GO" id="GO:0005737">
    <property type="term" value="C:cytoplasm"/>
    <property type="evidence" value="ECO:0007669"/>
    <property type="project" value="UniProtKB-SubCell"/>
</dbReference>
<evidence type="ECO:0000256" key="6">
    <source>
        <dbReference type="ARBA" id="ARBA00022840"/>
    </source>
</evidence>
<dbReference type="Pfam" id="PF02875">
    <property type="entry name" value="Mur_ligase_C"/>
    <property type="match status" value="1"/>
</dbReference>
<dbReference type="NCBIfam" id="TIGR01087">
    <property type="entry name" value="murD"/>
    <property type="match status" value="1"/>
</dbReference>
<dbReference type="InterPro" id="IPR036615">
    <property type="entry name" value="Mur_ligase_C_dom_sf"/>
</dbReference>
<keyword evidence="7 8" id="KW-0961">Cell wall biogenesis/degradation</keyword>
<dbReference type="Pfam" id="PF21799">
    <property type="entry name" value="MurD-like_N"/>
    <property type="match status" value="1"/>
</dbReference>
<name>F6FY07_RALS8</name>
<evidence type="ECO:0000256" key="1">
    <source>
        <dbReference type="ARBA" id="ARBA00004496"/>
    </source>
</evidence>
<dbReference type="eggNOG" id="COG0771">
    <property type="taxonomic scope" value="Bacteria"/>
</dbReference>
<evidence type="ECO:0000313" key="11">
    <source>
        <dbReference type="EMBL" id="AEG67964.1"/>
    </source>
</evidence>
<keyword evidence="7 8" id="KW-0131">Cell cycle</keyword>
<dbReference type="GO" id="GO:0009252">
    <property type="term" value="P:peptidoglycan biosynthetic process"/>
    <property type="evidence" value="ECO:0007669"/>
    <property type="project" value="UniProtKB-UniRule"/>
</dbReference>
<keyword evidence="6 7" id="KW-0067">ATP-binding</keyword>
<dbReference type="Pfam" id="PF08245">
    <property type="entry name" value="Mur_ligase_M"/>
    <property type="match status" value="1"/>
</dbReference>
<dbReference type="PATRIC" id="fig|1031711.3.peg.645"/>
<feature type="domain" description="Mur ligase C-terminal" evidence="9">
    <location>
        <begin position="402"/>
        <end position="515"/>
    </location>
</feature>
<evidence type="ECO:0000256" key="5">
    <source>
        <dbReference type="ARBA" id="ARBA00022741"/>
    </source>
</evidence>
<evidence type="ECO:0000256" key="4">
    <source>
        <dbReference type="ARBA" id="ARBA00022598"/>
    </source>
</evidence>
<protein>
    <recommendedName>
        <fullName evidence="7 8">UDP-N-acetylmuramoylalanine--D-glutamate ligase</fullName>
        <ecNumber evidence="7 8">6.3.2.9</ecNumber>
    </recommendedName>
    <alternativeName>
        <fullName evidence="7">D-glutamic acid-adding enzyme</fullName>
    </alternativeName>
    <alternativeName>
        <fullName evidence="7">UDP-N-acetylmuramoyl-L-alanyl-D-glutamate synthetase</fullName>
    </alternativeName>
</protein>
<proteinExistence type="inferred from homology"/>
<dbReference type="InterPro" id="IPR005762">
    <property type="entry name" value="MurD"/>
</dbReference>
<keyword evidence="4 7" id="KW-0436">Ligase</keyword>
<feature type="binding site" evidence="7">
    <location>
        <begin position="176"/>
        <end position="182"/>
    </location>
    <ligand>
        <name>ATP</name>
        <dbReference type="ChEBI" id="CHEBI:30616"/>
    </ligand>
</feature>
<evidence type="ECO:0000256" key="8">
    <source>
        <dbReference type="RuleBase" id="RU003664"/>
    </source>
</evidence>
<keyword evidence="3 7" id="KW-0963">Cytoplasm</keyword>
<evidence type="ECO:0000259" key="9">
    <source>
        <dbReference type="Pfam" id="PF02875"/>
    </source>
</evidence>
<dbReference type="UniPathway" id="UPA00219"/>
<dbReference type="GO" id="GO:0071555">
    <property type="term" value="P:cell wall organization"/>
    <property type="evidence" value="ECO:0007669"/>
    <property type="project" value="UniProtKB-KW"/>
</dbReference>
<dbReference type="Gene3D" id="3.40.50.720">
    <property type="entry name" value="NAD(P)-binding Rossmann-like Domain"/>
    <property type="match status" value="1"/>
</dbReference>
<dbReference type="GO" id="GO:0051301">
    <property type="term" value="P:cell division"/>
    <property type="evidence" value="ECO:0007669"/>
    <property type="project" value="UniProtKB-KW"/>
</dbReference>
<dbReference type="GO" id="GO:0008360">
    <property type="term" value="P:regulation of cell shape"/>
    <property type="evidence" value="ECO:0007669"/>
    <property type="project" value="UniProtKB-KW"/>
</dbReference>
<dbReference type="HAMAP" id="MF_00639">
    <property type="entry name" value="MurD"/>
    <property type="match status" value="1"/>
</dbReference>
<dbReference type="InterPro" id="IPR013221">
    <property type="entry name" value="Mur_ligase_cen"/>
</dbReference>
<dbReference type="KEGG" id="rsn:RSPO_c00662"/>
<evidence type="ECO:0000256" key="2">
    <source>
        <dbReference type="ARBA" id="ARBA00004752"/>
    </source>
</evidence>
<comment type="pathway">
    <text evidence="2 7 8">Cell wall biogenesis; peptidoglycan biosynthesis.</text>
</comment>
<dbReference type="SUPFAM" id="SSF51984">
    <property type="entry name" value="MurCD N-terminal domain"/>
    <property type="match status" value="1"/>
</dbReference>
<dbReference type="GO" id="GO:0005524">
    <property type="term" value="F:ATP binding"/>
    <property type="evidence" value="ECO:0007669"/>
    <property type="project" value="UniProtKB-UniRule"/>
</dbReference>
<dbReference type="PANTHER" id="PTHR43692">
    <property type="entry name" value="UDP-N-ACETYLMURAMOYLALANINE--D-GLUTAMATE LIGASE"/>
    <property type="match status" value="1"/>
</dbReference>
<dbReference type="InterPro" id="IPR036565">
    <property type="entry name" value="Mur-like_cat_sf"/>
</dbReference>
<feature type="domain" description="Mur ligase central" evidence="10">
    <location>
        <begin position="174"/>
        <end position="379"/>
    </location>
</feature>
<comment type="similarity">
    <text evidence="7">Belongs to the MurCDEF family.</text>
</comment>
<keyword evidence="7 8" id="KW-0132">Cell division</keyword>
<accession>F6FY07</accession>
<evidence type="ECO:0000313" key="12">
    <source>
        <dbReference type="Proteomes" id="UP000007953"/>
    </source>
</evidence>
<keyword evidence="5 7" id="KW-0547">Nucleotide-binding</keyword>
<comment type="subcellular location">
    <subcellularLocation>
        <location evidence="1 7 8">Cytoplasm</location>
    </subcellularLocation>
</comment>
<dbReference type="Proteomes" id="UP000007953">
    <property type="component" value="Chromosome"/>
</dbReference>
<evidence type="ECO:0000256" key="7">
    <source>
        <dbReference type="HAMAP-Rule" id="MF_00639"/>
    </source>
</evidence>
<dbReference type="SUPFAM" id="SSF53623">
    <property type="entry name" value="MurD-like peptide ligases, catalytic domain"/>
    <property type="match status" value="1"/>
</dbReference>
<dbReference type="AlphaFoldDB" id="F6FY07"/>
<dbReference type="InterPro" id="IPR004101">
    <property type="entry name" value="Mur_ligase_C"/>
</dbReference>
<gene>
    <name evidence="7 11" type="primary">murD</name>
    <name evidence="11" type="ordered locus">RSPO_c00662</name>
</gene>
<dbReference type="EMBL" id="CP002819">
    <property type="protein sequence ID" value="AEG67964.1"/>
    <property type="molecule type" value="Genomic_DNA"/>
</dbReference>
<reference evidence="11 12" key="1">
    <citation type="journal article" date="2011" name="J. Bacteriol.">
        <title>Complete genome sequence of the plant pathogen Ralstonia solanacearum strain Po82.</title>
        <authorList>
            <person name="Xu J."/>
            <person name="Zheng H.J."/>
            <person name="Liu L."/>
            <person name="Pan Z.C."/>
            <person name="Prior P."/>
            <person name="Tang B."/>
            <person name="Xu J.S."/>
            <person name="Zhang H."/>
            <person name="Tian Q."/>
            <person name="Zhang L.Q."/>
            <person name="Feng J."/>
        </authorList>
    </citation>
    <scope>NUCLEOTIDE SEQUENCE [LARGE SCALE GENOMIC DNA]</scope>
    <source>
        <strain evidence="11 12">Po82</strain>
    </source>
</reference>
<dbReference type="Gene3D" id="3.40.1190.10">
    <property type="entry name" value="Mur-like, catalytic domain"/>
    <property type="match status" value="1"/>
</dbReference>
<dbReference type="Gene3D" id="3.90.190.20">
    <property type="entry name" value="Mur ligase, C-terminal domain"/>
    <property type="match status" value="1"/>
</dbReference>
<comment type="catalytic activity">
    <reaction evidence="7 8">
        <text>UDP-N-acetyl-alpha-D-muramoyl-L-alanine + D-glutamate + ATP = UDP-N-acetyl-alpha-D-muramoyl-L-alanyl-D-glutamate + ADP + phosphate + H(+)</text>
        <dbReference type="Rhea" id="RHEA:16429"/>
        <dbReference type="ChEBI" id="CHEBI:15378"/>
        <dbReference type="ChEBI" id="CHEBI:29986"/>
        <dbReference type="ChEBI" id="CHEBI:30616"/>
        <dbReference type="ChEBI" id="CHEBI:43474"/>
        <dbReference type="ChEBI" id="CHEBI:83898"/>
        <dbReference type="ChEBI" id="CHEBI:83900"/>
        <dbReference type="ChEBI" id="CHEBI:456216"/>
        <dbReference type="EC" id="6.3.2.9"/>
    </reaction>
</comment>
<dbReference type="EC" id="6.3.2.9" evidence="7 8"/>
<dbReference type="PANTHER" id="PTHR43692:SF1">
    <property type="entry name" value="UDP-N-ACETYLMURAMOYLALANINE--D-GLUTAMATE LIGASE"/>
    <property type="match status" value="1"/>
</dbReference>
<comment type="function">
    <text evidence="7 8">Cell wall formation. Catalyzes the addition of glutamate to the nucleotide precursor UDP-N-acetylmuramoyl-L-alanine (UMA).</text>
</comment>
<keyword evidence="7 8" id="KW-0133">Cell shape</keyword>
<dbReference type="HOGENOM" id="CLU_032540_1_1_4"/>
<dbReference type="GO" id="GO:0008764">
    <property type="term" value="F:UDP-N-acetylmuramoylalanine-D-glutamate ligase activity"/>
    <property type="evidence" value="ECO:0007669"/>
    <property type="project" value="UniProtKB-UniRule"/>
</dbReference>
<organism evidence="11 12">
    <name type="scientific">Ralstonia solanacearum (strain Po82)</name>
    <dbReference type="NCBI Taxonomy" id="1031711"/>
    <lineage>
        <taxon>Bacteria</taxon>
        <taxon>Pseudomonadati</taxon>
        <taxon>Pseudomonadota</taxon>
        <taxon>Betaproteobacteria</taxon>
        <taxon>Burkholderiales</taxon>
        <taxon>Burkholderiaceae</taxon>
        <taxon>Ralstonia</taxon>
        <taxon>Ralstonia solanacearum species complex</taxon>
    </lineage>
</organism>
<dbReference type="SUPFAM" id="SSF53244">
    <property type="entry name" value="MurD-like peptide ligases, peptide-binding domain"/>
    <property type="match status" value="1"/>
</dbReference>